<dbReference type="GO" id="GO:0008289">
    <property type="term" value="F:lipid binding"/>
    <property type="evidence" value="ECO:0007669"/>
    <property type="project" value="TreeGrafter"/>
</dbReference>
<evidence type="ECO:0000256" key="4">
    <source>
        <dbReference type="PROSITE-ProRule" id="PRU00192"/>
    </source>
</evidence>
<keyword evidence="8" id="KW-1185">Reference proteome</keyword>
<gene>
    <name evidence="7" type="ORF">EW145_g758</name>
</gene>
<evidence type="ECO:0000256" key="1">
    <source>
        <dbReference type="ARBA" id="ARBA00004496"/>
    </source>
</evidence>
<sequence length="296" mass="31134">MVFTSLGANEKEAFFNLLDEYFTSRPELLSSLGTSSSGAEVASSTSGSGLNSRAASSAVHSALVANPEATAHLISSGLRHGAQNSSVKNSPFTNAASEPGVSNSIGRVAAASLAFGQRNMPKSSPPAVRNTPPPPPATRTMPPTLPRRTSSAEQEDEGSSPPIRAPVATRSAGSPAGLVPDNSSSFSLRKNANKSPSVVLPSAFPKRQNNFAPPPVRRPTSSSQQSPSPEPEQEQEQEDQGDWVEALYDYNSGEAGDLMLSAHQRIKVVSKDSDDWWSGEVDGRTGLFPASYVKSL</sequence>
<reference evidence="7 8" key="1">
    <citation type="submission" date="2019-02" db="EMBL/GenBank/DDBJ databases">
        <title>Genome sequencing of the rare red list fungi Phellinidium pouzarii.</title>
        <authorList>
            <person name="Buettner E."/>
            <person name="Kellner H."/>
        </authorList>
    </citation>
    <scope>NUCLEOTIDE SEQUENCE [LARGE SCALE GENOMIC DNA]</scope>
    <source>
        <strain evidence="7 8">DSM 108285</strain>
    </source>
</reference>
<dbReference type="GO" id="GO:0051666">
    <property type="term" value="P:actin cortical patch localization"/>
    <property type="evidence" value="ECO:0007669"/>
    <property type="project" value="InterPro"/>
</dbReference>
<organism evidence="7 8">
    <name type="scientific">Phellinidium pouzarii</name>
    <dbReference type="NCBI Taxonomy" id="167371"/>
    <lineage>
        <taxon>Eukaryota</taxon>
        <taxon>Fungi</taxon>
        <taxon>Dikarya</taxon>
        <taxon>Basidiomycota</taxon>
        <taxon>Agaricomycotina</taxon>
        <taxon>Agaricomycetes</taxon>
        <taxon>Hymenochaetales</taxon>
        <taxon>Hymenochaetaceae</taxon>
        <taxon>Phellinidium</taxon>
    </lineage>
</organism>
<dbReference type="EMBL" id="SGPK01000017">
    <property type="protein sequence ID" value="THH11269.1"/>
    <property type="molecule type" value="Genomic_DNA"/>
</dbReference>
<evidence type="ECO:0000259" key="6">
    <source>
        <dbReference type="PROSITE" id="PS50002"/>
    </source>
</evidence>
<dbReference type="Proteomes" id="UP000308199">
    <property type="component" value="Unassembled WGS sequence"/>
</dbReference>
<evidence type="ECO:0000256" key="5">
    <source>
        <dbReference type="SAM" id="MobiDB-lite"/>
    </source>
</evidence>
<evidence type="ECO:0000313" key="7">
    <source>
        <dbReference type="EMBL" id="THH11269.1"/>
    </source>
</evidence>
<dbReference type="GO" id="GO:0005737">
    <property type="term" value="C:cytoplasm"/>
    <property type="evidence" value="ECO:0007669"/>
    <property type="project" value="UniProtKB-SubCell"/>
</dbReference>
<dbReference type="OrthoDB" id="10255128at2759"/>
<dbReference type="SUPFAM" id="SSF50044">
    <property type="entry name" value="SH3-domain"/>
    <property type="match status" value="1"/>
</dbReference>
<feature type="compositionally biased region" description="Low complexity" evidence="5">
    <location>
        <begin position="138"/>
        <end position="151"/>
    </location>
</feature>
<comment type="subcellular location">
    <subcellularLocation>
        <location evidence="1">Cytoplasm</location>
    </subcellularLocation>
</comment>
<dbReference type="InterPro" id="IPR036028">
    <property type="entry name" value="SH3-like_dom_sf"/>
</dbReference>
<evidence type="ECO:0000256" key="3">
    <source>
        <dbReference type="ARBA" id="ARBA00022490"/>
    </source>
</evidence>
<dbReference type="PANTHER" id="PTHR47174:SF3">
    <property type="entry name" value="BRIDGING INTEGRATOR 3"/>
    <property type="match status" value="1"/>
</dbReference>
<feature type="region of interest" description="Disordered" evidence="5">
    <location>
        <begin position="117"/>
        <end position="243"/>
    </location>
</feature>
<dbReference type="Gene3D" id="2.30.30.40">
    <property type="entry name" value="SH3 Domains"/>
    <property type="match status" value="1"/>
</dbReference>
<dbReference type="CDD" id="cd00174">
    <property type="entry name" value="SH3"/>
    <property type="match status" value="1"/>
</dbReference>
<feature type="region of interest" description="Disordered" evidence="5">
    <location>
        <begin position="81"/>
        <end position="101"/>
    </location>
</feature>
<dbReference type="GO" id="GO:0097320">
    <property type="term" value="P:plasma membrane tubulation"/>
    <property type="evidence" value="ECO:0007669"/>
    <property type="project" value="TreeGrafter"/>
</dbReference>
<dbReference type="PROSITE" id="PS50002">
    <property type="entry name" value="SH3"/>
    <property type="match status" value="1"/>
</dbReference>
<accession>A0A4S4LHA5</accession>
<feature type="compositionally biased region" description="Polar residues" evidence="5">
    <location>
        <begin position="82"/>
        <end position="101"/>
    </location>
</feature>
<dbReference type="InterPro" id="IPR001452">
    <property type="entry name" value="SH3_domain"/>
</dbReference>
<dbReference type="PRINTS" id="PR00499">
    <property type="entry name" value="P67PHOX"/>
</dbReference>
<dbReference type="Pfam" id="PF14604">
    <property type="entry name" value="SH3_9"/>
    <property type="match status" value="1"/>
</dbReference>
<feature type="domain" description="SH3" evidence="6">
    <location>
        <begin position="239"/>
        <end position="296"/>
    </location>
</feature>
<dbReference type="AlphaFoldDB" id="A0A4S4LHA5"/>
<feature type="compositionally biased region" description="Acidic residues" evidence="5">
    <location>
        <begin position="231"/>
        <end position="242"/>
    </location>
</feature>
<feature type="region of interest" description="Disordered" evidence="5">
    <location>
        <begin position="32"/>
        <end position="52"/>
    </location>
</feature>
<dbReference type="GO" id="GO:0006897">
    <property type="term" value="P:endocytosis"/>
    <property type="evidence" value="ECO:0007669"/>
    <property type="project" value="InterPro"/>
</dbReference>
<evidence type="ECO:0000256" key="2">
    <source>
        <dbReference type="ARBA" id="ARBA00022443"/>
    </source>
</evidence>
<name>A0A4S4LHA5_9AGAM</name>
<keyword evidence="2 4" id="KW-0728">SH3 domain</keyword>
<feature type="compositionally biased region" description="Polar residues" evidence="5">
    <location>
        <begin position="181"/>
        <end position="196"/>
    </location>
</feature>
<dbReference type="PRINTS" id="PR00452">
    <property type="entry name" value="SH3DOMAIN"/>
</dbReference>
<dbReference type="SMART" id="SM00326">
    <property type="entry name" value="SH3"/>
    <property type="match status" value="1"/>
</dbReference>
<dbReference type="GO" id="GO:0015629">
    <property type="term" value="C:actin cytoskeleton"/>
    <property type="evidence" value="ECO:0007669"/>
    <property type="project" value="TreeGrafter"/>
</dbReference>
<dbReference type="InterPro" id="IPR046982">
    <property type="entry name" value="BIN3/RVS161-like"/>
</dbReference>
<evidence type="ECO:0000313" key="8">
    <source>
        <dbReference type="Proteomes" id="UP000308199"/>
    </source>
</evidence>
<comment type="caution">
    <text evidence="7">The sequence shown here is derived from an EMBL/GenBank/DDBJ whole genome shotgun (WGS) entry which is preliminary data.</text>
</comment>
<proteinExistence type="predicted"/>
<keyword evidence="3" id="KW-0963">Cytoplasm</keyword>
<protein>
    <recommendedName>
        <fullName evidence="6">SH3 domain-containing protein</fullName>
    </recommendedName>
</protein>
<dbReference type="PANTHER" id="PTHR47174">
    <property type="entry name" value="BRIDGING INTEGRATOR 3"/>
    <property type="match status" value="1"/>
</dbReference>